<evidence type="ECO:0000313" key="8">
    <source>
        <dbReference type="Proteomes" id="UP001143545"/>
    </source>
</evidence>
<name>A0A9W6EW37_9FLAO</name>
<dbReference type="Proteomes" id="UP001143545">
    <property type="component" value="Unassembled WGS sequence"/>
</dbReference>
<evidence type="ECO:0000313" key="7">
    <source>
        <dbReference type="EMBL" id="GLB53317.1"/>
    </source>
</evidence>
<dbReference type="RefSeq" id="WP_281755142.1">
    <property type="nucleotide sequence ID" value="NZ_BRVP01000016.1"/>
</dbReference>
<dbReference type="AlphaFoldDB" id="A0A9W6EW37"/>
<proteinExistence type="predicted"/>
<feature type="domain" description="Peptidase S54 rhomboid" evidence="6">
    <location>
        <begin position="55"/>
        <end position="184"/>
    </location>
</feature>
<keyword evidence="3 5" id="KW-1133">Transmembrane helix</keyword>
<protein>
    <submittedName>
        <fullName evidence="7">Rhomboid family intramembrane serine protease</fullName>
    </submittedName>
</protein>
<comment type="caution">
    <text evidence="7">The sequence shown here is derived from an EMBL/GenBank/DDBJ whole genome shotgun (WGS) entry which is preliminary data.</text>
</comment>
<dbReference type="GO" id="GO:0004252">
    <property type="term" value="F:serine-type endopeptidase activity"/>
    <property type="evidence" value="ECO:0007669"/>
    <property type="project" value="InterPro"/>
</dbReference>
<evidence type="ECO:0000256" key="5">
    <source>
        <dbReference type="SAM" id="Phobius"/>
    </source>
</evidence>
<gene>
    <name evidence="7" type="ORF">NBRC110019_23580</name>
</gene>
<keyword evidence="2 5" id="KW-0812">Transmembrane</keyword>
<keyword evidence="8" id="KW-1185">Reference proteome</keyword>
<evidence type="ECO:0000256" key="1">
    <source>
        <dbReference type="ARBA" id="ARBA00004141"/>
    </source>
</evidence>
<keyword evidence="7" id="KW-0378">Hydrolase</keyword>
<feature type="transmembrane region" description="Helical" evidence="5">
    <location>
        <begin position="115"/>
        <end position="133"/>
    </location>
</feature>
<evidence type="ECO:0000259" key="6">
    <source>
        <dbReference type="Pfam" id="PF01694"/>
    </source>
</evidence>
<dbReference type="Pfam" id="PF01694">
    <property type="entry name" value="Rhomboid"/>
    <property type="match status" value="1"/>
</dbReference>
<dbReference type="PANTHER" id="PTHR43731:SF9">
    <property type="entry name" value="SLR1461 PROTEIN"/>
    <property type="match status" value="1"/>
</dbReference>
<evidence type="ECO:0000256" key="3">
    <source>
        <dbReference type="ARBA" id="ARBA00022989"/>
    </source>
</evidence>
<keyword evidence="7" id="KW-0645">Protease</keyword>
<feature type="transmembrane region" description="Helical" evidence="5">
    <location>
        <begin position="7"/>
        <end position="31"/>
    </location>
</feature>
<dbReference type="InterPro" id="IPR035952">
    <property type="entry name" value="Rhomboid-like_sf"/>
</dbReference>
<feature type="transmembrane region" description="Helical" evidence="5">
    <location>
        <begin position="93"/>
        <end position="109"/>
    </location>
</feature>
<dbReference type="GO" id="GO:0006508">
    <property type="term" value="P:proteolysis"/>
    <property type="evidence" value="ECO:0007669"/>
    <property type="project" value="UniProtKB-KW"/>
</dbReference>
<reference evidence="7" key="1">
    <citation type="submission" date="2022-07" db="EMBL/GenBank/DDBJ databases">
        <title>Taxonomy of Novel Oxalotrophic and Methylotrophic Bacteria.</title>
        <authorList>
            <person name="Sahin N."/>
            <person name="Tani A."/>
        </authorList>
    </citation>
    <scope>NUCLEOTIDE SEQUENCE</scope>
    <source>
        <strain evidence="7">AM327</strain>
    </source>
</reference>
<feature type="transmembrane region" description="Helical" evidence="5">
    <location>
        <begin position="140"/>
        <end position="159"/>
    </location>
</feature>
<keyword evidence="4 5" id="KW-0472">Membrane</keyword>
<evidence type="ECO:0000256" key="2">
    <source>
        <dbReference type="ARBA" id="ARBA00022692"/>
    </source>
</evidence>
<comment type="subcellular location">
    <subcellularLocation>
        <location evidence="1">Membrane</location>
        <topology evidence="1">Multi-pass membrane protein</topology>
    </subcellularLocation>
</comment>
<organism evidence="7 8">
    <name type="scientific">Neptunitalea chrysea</name>
    <dbReference type="NCBI Taxonomy" id="1647581"/>
    <lineage>
        <taxon>Bacteria</taxon>
        <taxon>Pseudomonadati</taxon>
        <taxon>Bacteroidota</taxon>
        <taxon>Flavobacteriia</taxon>
        <taxon>Flavobacteriales</taxon>
        <taxon>Flavobacteriaceae</taxon>
        <taxon>Neptunitalea</taxon>
    </lineage>
</organism>
<dbReference type="PANTHER" id="PTHR43731">
    <property type="entry name" value="RHOMBOID PROTEASE"/>
    <property type="match status" value="1"/>
</dbReference>
<dbReference type="EMBL" id="BRVP01000016">
    <property type="protein sequence ID" value="GLB53317.1"/>
    <property type="molecule type" value="Genomic_DNA"/>
</dbReference>
<dbReference type="InterPro" id="IPR050925">
    <property type="entry name" value="Rhomboid_protease_S54"/>
</dbReference>
<dbReference type="InterPro" id="IPR022764">
    <property type="entry name" value="Peptidase_S54_rhomboid_dom"/>
</dbReference>
<dbReference type="SUPFAM" id="SSF144091">
    <property type="entry name" value="Rhomboid-like"/>
    <property type="match status" value="1"/>
</dbReference>
<accession>A0A9W6EW37</accession>
<sequence length="256" mass="30235">MSKFKQTYAYYSGVVLYPLYLVVAMWVAFYVDVIFNLHAYEYGIYPRTLMGLKGVFLSPFIHGSLKHLYSNTLPLLFLSAALFYFYRKISWKVFLSGYLLTGIITWLIARSSFHIGMSGVIYFLSSFIFFKGIFSKHFRLIAVSLIVVFMYGSTIWYVLPIKEGMSWEGHLAGFITGLLLAYFVKVPEENKPVYEWQKPDYVPRKHDMFMKHFDDDGNFVSESKQLEQLKEELNKYDWNQIEYKYTYKENKDDNNE</sequence>
<dbReference type="GO" id="GO:0016020">
    <property type="term" value="C:membrane"/>
    <property type="evidence" value="ECO:0007669"/>
    <property type="project" value="UniProtKB-SubCell"/>
</dbReference>
<dbReference type="Gene3D" id="1.20.1540.10">
    <property type="entry name" value="Rhomboid-like"/>
    <property type="match status" value="1"/>
</dbReference>
<evidence type="ECO:0000256" key="4">
    <source>
        <dbReference type="ARBA" id="ARBA00023136"/>
    </source>
</evidence>
<feature type="transmembrane region" description="Helical" evidence="5">
    <location>
        <begin position="165"/>
        <end position="184"/>
    </location>
</feature>
<feature type="transmembrane region" description="Helical" evidence="5">
    <location>
        <begin position="68"/>
        <end position="86"/>
    </location>
</feature>